<comment type="caution">
    <text evidence="6">The sequence shown here is derived from an EMBL/GenBank/DDBJ whole genome shotgun (WGS) entry which is preliminary data.</text>
</comment>
<evidence type="ECO:0000313" key="7">
    <source>
        <dbReference type="Proteomes" id="UP001500320"/>
    </source>
</evidence>
<reference evidence="7" key="1">
    <citation type="journal article" date="2019" name="Int. J. Syst. Evol. Microbiol.">
        <title>The Global Catalogue of Microorganisms (GCM) 10K type strain sequencing project: providing services to taxonomists for standard genome sequencing and annotation.</title>
        <authorList>
            <consortium name="The Broad Institute Genomics Platform"/>
            <consortium name="The Broad Institute Genome Sequencing Center for Infectious Disease"/>
            <person name="Wu L."/>
            <person name="Ma J."/>
        </authorList>
    </citation>
    <scope>NUCLEOTIDE SEQUENCE [LARGE SCALE GENOMIC DNA]</scope>
    <source>
        <strain evidence="7">JCM 9373</strain>
    </source>
</reference>
<evidence type="ECO:0000313" key="6">
    <source>
        <dbReference type="EMBL" id="GAA3137659.1"/>
    </source>
</evidence>
<keyword evidence="4" id="KW-0732">Signal</keyword>
<keyword evidence="7" id="KW-1185">Reference proteome</keyword>
<dbReference type="Pfam" id="PF01497">
    <property type="entry name" value="Peripla_BP_2"/>
    <property type="match status" value="1"/>
</dbReference>
<accession>A0ABP6N6H5</accession>
<organism evidence="6 7">
    <name type="scientific">Planomonospora alba</name>
    <dbReference type="NCBI Taxonomy" id="161354"/>
    <lineage>
        <taxon>Bacteria</taxon>
        <taxon>Bacillati</taxon>
        <taxon>Actinomycetota</taxon>
        <taxon>Actinomycetes</taxon>
        <taxon>Streptosporangiales</taxon>
        <taxon>Streptosporangiaceae</taxon>
        <taxon>Planomonospora</taxon>
    </lineage>
</organism>
<dbReference type="SUPFAM" id="SSF53807">
    <property type="entry name" value="Helical backbone' metal receptor"/>
    <property type="match status" value="1"/>
</dbReference>
<feature type="domain" description="Fe/B12 periplasmic-binding" evidence="5">
    <location>
        <begin position="82"/>
        <end position="338"/>
    </location>
</feature>
<protein>
    <recommendedName>
        <fullName evidence="5">Fe/B12 periplasmic-binding domain-containing protein</fullName>
    </recommendedName>
</protein>
<dbReference type="InterPro" id="IPR002491">
    <property type="entry name" value="ABC_transptr_periplasmic_BD"/>
</dbReference>
<dbReference type="PROSITE" id="PS50983">
    <property type="entry name" value="FE_B12_PBP"/>
    <property type="match status" value="1"/>
</dbReference>
<dbReference type="InterPro" id="IPR051313">
    <property type="entry name" value="Bact_iron-sidero_bind"/>
</dbReference>
<evidence type="ECO:0000256" key="3">
    <source>
        <dbReference type="ARBA" id="ARBA00022448"/>
    </source>
</evidence>
<gene>
    <name evidence="6" type="ORF">GCM10010466_30710</name>
</gene>
<dbReference type="Proteomes" id="UP001500320">
    <property type="component" value="Unassembled WGS sequence"/>
</dbReference>
<name>A0ABP6N6H5_9ACTN</name>
<proteinExistence type="inferred from homology"/>
<dbReference type="PANTHER" id="PTHR30532">
    <property type="entry name" value="IRON III DICITRATE-BINDING PERIPLASMIC PROTEIN"/>
    <property type="match status" value="1"/>
</dbReference>
<keyword evidence="3" id="KW-0813">Transport</keyword>
<evidence type="ECO:0000256" key="4">
    <source>
        <dbReference type="ARBA" id="ARBA00022729"/>
    </source>
</evidence>
<dbReference type="EMBL" id="BAAAUT010000022">
    <property type="protein sequence ID" value="GAA3137659.1"/>
    <property type="molecule type" value="Genomic_DNA"/>
</dbReference>
<comment type="similarity">
    <text evidence="2">Belongs to the bacterial solute-binding protein 8 family.</text>
</comment>
<evidence type="ECO:0000256" key="2">
    <source>
        <dbReference type="ARBA" id="ARBA00008814"/>
    </source>
</evidence>
<sequence length="338" mass="35494">MRRGALSPGGRQAGPVARRSVIALVALALVASCGRSDPRTGGAPAEPRAAAPTAVPVTPVGAALTVTDPHGRTLTLKKKPERVVCLTGLCDDALVELGLTPVATTTPELLSRPDYLGAKGAEVPVVPGSFGSEDVAAIAEAEPDLVIGLAGVHDQLRTAVEKFAPLWVVEVRSYEDSIGYLRALAQLTDRGRQQAAAESRFRAKLADGAARARAAGLDKKPVLAMYGGTSVGVNTTEDVLGHFMSRFFAYPWPSKGGGFETAQAYSIEEILAKAPQVIFIQSFGTSVSEHYRDNPVWRRVPAVAAGKVFEVQTELWASGRGTRAFGIILDEALAKAAG</sequence>
<dbReference type="PROSITE" id="PS51257">
    <property type="entry name" value="PROKAR_LIPOPROTEIN"/>
    <property type="match status" value="1"/>
</dbReference>
<comment type="subcellular location">
    <subcellularLocation>
        <location evidence="1">Cell envelope</location>
    </subcellularLocation>
</comment>
<evidence type="ECO:0000259" key="5">
    <source>
        <dbReference type="PROSITE" id="PS50983"/>
    </source>
</evidence>
<evidence type="ECO:0000256" key="1">
    <source>
        <dbReference type="ARBA" id="ARBA00004196"/>
    </source>
</evidence>
<dbReference type="PANTHER" id="PTHR30532:SF1">
    <property type="entry name" value="IRON(3+)-HYDROXAMATE-BINDING PROTEIN FHUD"/>
    <property type="match status" value="1"/>
</dbReference>
<dbReference type="Gene3D" id="3.40.50.1980">
    <property type="entry name" value="Nitrogenase molybdenum iron protein domain"/>
    <property type="match status" value="2"/>
</dbReference>